<dbReference type="EMBL" id="JBHSDI010000060">
    <property type="protein sequence ID" value="MFC4260777.1"/>
    <property type="molecule type" value="Genomic_DNA"/>
</dbReference>
<sequence length="67" mass="7787">MTDQDRKKVGRKTIGNQVMKVLPVRMEPIYIERLKQKAQLLGMPASQIVRDLVVDYLEKSDDEPYNP</sequence>
<accession>A0ABV8QMI3</accession>
<reference evidence="2" key="1">
    <citation type="journal article" date="2019" name="Int. J. Syst. Evol. Microbiol.">
        <title>The Global Catalogue of Microorganisms (GCM) 10K type strain sequencing project: providing services to taxonomists for standard genome sequencing and annotation.</title>
        <authorList>
            <consortium name="The Broad Institute Genomics Platform"/>
            <consortium name="The Broad Institute Genome Sequencing Center for Infectious Disease"/>
            <person name="Wu L."/>
            <person name="Ma J."/>
        </authorList>
    </citation>
    <scope>NUCLEOTIDE SEQUENCE [LARGE SCALE GENOMIC DNA]</scope>
    <source>
        <strain evidence="2">CECT 7297</strain>
    </source>
</reference>
<organism evidence="1 2">
    <name type="scientific">Marinobacter lacisalsi</name>
    <dbReference type="NCBI Taxonomy" id="475979"/>
    <lineage>
        <taxon>Bacteria</taxon>
        <taxon>Pseudomonadati</taxon>
        <taxon>Pseudomonadota</taxon>
        <taxon>Gammaproteobacteria</taxon>
        <taxon>Pseudomonadales</taxon>
        <taxon>Marinobacteraceae</taxon>
        <taxon>Marinobacter</taxon>
    </lineage>
</organism>
<dbReference type="RefSeq" id="WP_379889644.1">
    <property type="nucleotide sequence ID" value="NZ_JBHSDI010000060.1"/>
</dbReference>
<gene>
    <name evidence="1" type="ORF">ACFOZ5_17305</name>
</gene>
<comment type="caution">
    <text evidence="1">The sequence shown here is derived from an EMBL/GenBank/DDBJ whole genome shotgun (WGS) entry which is preliminary data.</text>
</comment>
<evidence type="ECO:0000313" key="2">
    <source>
        <dbReference type="Proteomes" id="UP001595798"/>
    </source>
</evidence>
<proteinExistence type="predicted"/>
<protein>
    <recommendedName>
        <fullName evidence="3">Ribbon-helix-helix protein CopG domain-containing protein</fullName>
    </recommendedName>
</protein>
<dbReference type="Proteomes" id="UP001595798">
    <property type="component" value="Unassembled WGS sequence"/>
</dbReference>
<evidence type="ECO:0008006" key="3">
    <source>
        <dbReference type="Google" id="ProtNLM"/>
    </source>
</evidence>
<evidence type="ECO:0000313" key="1">
    <source>
        <dbReference type="EMBL" id="MFC4260777.1"/>
    </source>
</evidence>
<name>A0ABV8QMI3_9GAMM</name>
<keyword evidence="2" id="KW-1185">Reference proteome</keyword>